<dbReference type="Gene3D" id="3.40.50.620">
    <property type="entry name" value="HUPs"/>
    <property type="match status" value="1"/>
</dbReference>
<proteinExistence type="predicted"/>
<keyword evidence="9" id="KW-1185">Reference proteome</keyword>
<keyword evidence="5" id="KW-0067">ATP-binding</keyword>
<keyword evidence="4" id="KW-0547">Nucleotide-binding</keyword>
<evidence type="ECO:0000256" key="3">
    <source>
        <dbReference type="ARBA" id="ARBA00022694"/>
    </source>
</evidence>
<comment type="caution">
    <text evidence="8">The sequence shown here is derived from an EMBL/GenBank/DDBJ whole genome shotgun (WGS) entry which is preliminary data.</text>
</comment>
<dbReference type="InterPro" id="IPR012795">
    <property type="entry name" value="tRNA_Ile_lys_synt_N"/>
</dbReference>
<dbReference type="InterPro" id="IPR012094">
    <property type="entry name" value="tRNA_Ile_lys_synt"/>
</dbReference>
<dbReference type="PANTHER" id="PTHR43033">
    <property type="entry name" value="TRNA(ILE)-LYSIDINE SYNTHASE-RELATED"/>
    <property type="match status" value="1"/>
</dbReference>
<evidence type="ECO:0000313" key="9">
    <source>
        <dbReference type="Proteomes" id="UP000664534"/>
    </source>
</evidence>
<sequence length="587" mass="67026">MPSLGPKVLQPAPIGVAEFYDVFAPLWINFMGGLRRKPRIAIALEKEALKRYTESGKDFRKWVQLLNWPERPFIDSKGLYPRSRRLTWPDSVSPLDLPDFETQARRLRYQTLGDECRKQQIRYLLLAHHDDDQAETVLMRLASGHKALGLQGMSSSADIPECWGMHGVNRSGKMDLAALKLQREEEKDPSSPHAQGLRQILTRDDIFEAGGVKIIRPLLGFSKERLIQTCRAQNLVWEEDKTNKDTWRTPRNNIRGLLRSAKLPQALQKTSLLQLAKQTSDTMRKQRASVEYIMSYCDILLLDARCGGLIVRLPLNIFLPRFNRVGSMARCRFKAALFLKRLVDNVTPQQEVSLQSLKQAAVSIFPELVAADRRLQPSRFTGGGVQFQRLHCPLPAPRSELDPAIRGTWEDLDPVFVWKLTRQPFSKAPLSLTVPPLANIESTTADNLLSWSSWQLWDGRYWIRLLNRSRRPLIVRPFQVSDLQYLRSAFTPQRYKDFHRCLSLAAPDKVRWTLLAIAELTDETLPMGRVLALPTLGQSGSFVVGAEDGTKVEWQIRYKSVLLGTRISDDGSSRINRNRNLVTSWKD</sequence>
<dbReference type="EMBL" id="CAJPDT010000019">
    <property type="protein sequence ID" value="CAF9917792.1"/>
    <property type="molecule type" value="Genomic_DNA"/>
</dbReference>
<accession>A0A8H3F860</accession>
<dbReference type="SUPFAM" id="SSF52402">
    <property type="entry name" value="Adenine nucleotide alpha hydrolases-like"/>
    <property type="match status" value="1"/>
</dbReference>
<protein>
    <recommendedName>
        <fullName evidence="1">tRNA(Ile)-lysidine synthetase</fullName>
        <ecNumber evidence="1">6.3.4.19</ecNumber>
    </recommendedName>
</protein>
<name>A0A8H3F860_9LECA</name>
<dbReference type="OrthoDB" id="434144at2759"/>
<comment type="catalytic activity">
    <reaction evidence="6">
        <text>cytidine(34) in tRNA(Ile2) + L-lysine + ATP = lysidine(34) in tRNA(Ile2) + AMP + diphosphate + H(+)</text>
        <dbReference type="Rhea" id="RHEA:43744"/>
        <dbReference type="Rhea" id="RHEA-COMP:10625"/>
        <dbReference type="Rhea" id="RHEA-COMP:10670"/>
        <dbReference type="ChEBI" id="CHEBI:15378"/>
        <dbReference type="ChEBI" id="CHEBI:30616"/>
        <dbReference type="ChEBI" id="CHEBI:32551"/>
        <dbReference type="ChEBI" id="CHEBI:33019"/>
        <dbReference type="ChEBI" id="CHEBI:82748"/>
        <dbReference type="ChEBI" id="CHEBI:83665"/>
        <dbReference type="ChEBI" id="CHEBI:456215"/>
        <dbReference type="EC" id="6.3.4.19"/>
    </reaction>
</comment>
<dbReference type="GO" id="GO:0032267">
    <property type="term" value="F:tRNA(Ile)-lysidine synthase activity"/>
    <property type="evidence" value="ECO:0007669"/>
    <property type="project" value="UniProtKB-EC"/>
</dbReference>
<dbReference type="InterPro" id="IPR011063">
    <property type="entry name" value="TilS/TtcA_N"/>
</dbReference>
<keyword evidence="3" id="KW-0819">tRNA processing</keyword>
<evidence type="ECO:0000256" key="1">
    <source>
        <dbReference type="ARBA" id="ARBA00013267"/>
    </source>
</evidence>
<evidence type="ECO:0000256" key="4">
    <source>
        <dbReference type="ARBA" id="ARBA00022741"/>
    </source>
</evidence>
<evidence type="ECO:0000259" key="7">
    <source>
        <dbReference type="Pfam" id="PF01171"/>
    </source>
</evidence>
<evidence type="ECO:0000256" key="6">
    <source>
        <dbReference type="ARBA" id="ARBA00048539"/>
    </source>
</evidence>
<organism evidence="8 9">
    <name type="scientific">Imshaugia aleurites</name>
    <dbReference type="NCBI Taxonomy" id="172621"/>
    <lineage>
        <taxon>Eukaryota</taxon>
        <taxon>Fungi</taxon>
        <taxon>Dikarya</taxon>
        <taxon>Ascomycota</taxon>
        <taxon>Pezizomycotina</taxon>
        <taxon>Lecanoromycetes</taxon>
        <taxon>OSLEUM clade</taxon>
        <taxon>Lecanoromycetidae</taxon>
        <taxon>Lecanorales</taxon>
        <taxon>Lecanorineae</taxon>
        <taxon>Parmeliaceae</taxon>
        <taxon>Imshaugia</taxon>
    </lineage>
</organism>
<evidence type="ECO:0000313" key="8">
    <source>
        <dbReference type="EMBL" id="CAF9917792.1"/>
    </source>
</evidence>
<dbReference type="GO" id="GO:0008033">
    <property type="term" value="P:tRNA processing"/>
    <property type="evidence" value="ECO:0007669"/>
    <property type="project" value="UniProtKB-KW"/>
</dbReference>
<dbReference type="Proteomes" id="UP000664534">
    <property type="component" value="Unassembled WGS sequence"/>
</dbReference>
<dbReference type="Pfam" id="PF01171">
    <property type="entry name" value="ATP_bind_3"/>
    <property type="match status" value="1"/>
</dbReference>
<keyword evidence="2" id="KW-0436">Ligase</keyword>
<dbReference type="EC" id="6.3.4.19" evidence="1"/>
<dbReference type="CDD" id="cd01992">
    <property type="entry name" value="TilS_N"/>
    <property type="match status" value="1"/>
</dbReference>
<evidence type="ECO:0000256" key="5">
    <source>
        <dbReference type="ARBA" id="ARBA00022840"/>
    </source>
</evidence>
<feature type="domain" description="tRNA(Ile)-lysidine/2-thiocytidine synthase N-terminal" evidence="7">
    <location>
        <begin position="99"/>
        <end position="255"/>
    </location>
</feature>
<dbReference type="AlphaFoldDB" id="A0A8H3F860"/>
<dbReference type="PANTHER" id="PTHR43033:SF1">
    <property type="entry name" value="TRNA(ILE)-LYSIDINE SYNTHASE-RELATED"/>
    <property type="match status" value="1"/>
</dbReference>
<dbReference type="InterPro" id="IPR014729">
    <property type="entry name" value="Rossmann-like_a/b/a_fold"/>
</dbReference>
<gene>
    <name evidence="8" type="ORF">IMSHALPRED_003749</name>
</gene>
<dbReference type="GO" id="GO:0005524">
    <property type="term" value="F:ATP binding"/>
    <property type="evidence" value="ECO:0007669"/>
    <property type="project" value="UniProtKB-KW"/>
</dbReference>
<evidence type="ECO:0000256" key="2">
    <source>
        <dbReference type="ARBA" id="ARBA00022598"/>
    </source>
</evidence>
<reference evidence="8" key="1">
    <citation type="submission" date="2021-03" db="EMBL/GenBank/DDBJ databases">
        <authorList>
            <person name="Tagirdzhanova G."/>
        </authorList>
    </citation>
    <scope>NUCLEOTIDE SEQUENCE</scope>
</reference>